<protein>
    <submittedName>
        <fullName evidence="1">Uncharacterized protein</fullName>
    </submittedName>
</protein>
<evidence type="ECO:0000313" key="1">
    <source>
        <dbReference type="EnsemblMetazoa" id="PPA05512.1"/>
    </source>
</evidence>
<dbReference type="PANTHER" id="PTHR35014:SF1">
    <property type="entry name" value="INFECTION RESPONSE PROTEIN"/>
    <property type="match status" value="1"/>
</dbReference>
<accession>A0A8R1U5J4</accession>
<accession>A0A2A6BSX7</accession>
<reference evidence="2" key="1">
    <citation type="journal article" date="2008" name="Nat. Genet.">
        <title>The Pristionchus pacificus genome provides a unique perspective on nematode lifestyle and parasitism.</title>
        <authorList>
            <person name="Dieterich C."/>
            <person name="Clifton S.W."/>
            <person name="Schuster L.N."/>
            <person name="Chinwalla A."/>
            <person name="Delehaunty K."/>
            <person name="Dinkelacker I."/>
            <person name="Fulton L."/>
            <person name="Fulton R."/>
            <person name="Godfrey J."/>
            <person name="Minx P."/>
            <person name="Mitreva M."/>
            <person name="Roeseler W."/>
            <person name="Tian H."/>
            <person name="Witte H."/>
            <person name="Yang S.P."/>
            <person name="Wilson R.K."/>
            <person name="Sommer R.J."/>
        </authorList>
    </citation>
    <scope>NUCLEOTIDE SEQUENCE [LARGE SCALE GENOMIC DNA]</scope>
    <source>
        <strain evidence="2">PS312</strain>
    </source>
</reference>
<proteinExistence type="predicted"/>
<keyword evidence="2" id="KW-1185">Reference proteome</keyword>
<dbReference type="AlphaFoldDB" id="A0A2A6BSX7"/>
<dbReference type="EnsemblMetazoa" id="PPA05512.1">
    <property type="protein sequence ID" value="PPA05512.1"/>
    <property type="gene ID" value="WBGene00095066"/>
</dbReference>
<sequence>MQNSYRGVRNCLVDYYSLWDIDASDVLPPYVKFFDKLQDNFEHLHEFAIDIICLGQDEATNCMSMELAENGKLTADENLDDLDECLSVAGWMENFGLKKLDAREYAADFRVRGYECRNEKFLKENFKCLYPTTQTRKADLDVCSAALREAIAVKGEACEAMDEYITCSREIFADECGQEVSSFVCNLVQIAMLFNYPMCRDDFHTCQ</sequence>
<organism evidence="1 2">
    <name type="scientific">Pristionchus pacificus</name>
    <name type="common">Parasitic nematode worm</name>
    <dbReference type="NCBI Taxonomy" id="54126"/>
    <lineage>
        <taxon>Eukaryota</taxon>
        <taxon>Metazoa</taxon>
        <taxon>Ecdysozoa</taxon>
        <taxon>Nematoda</taxon>
        <taxon>Chromadorea</taxon>
        <taxon>Rhabditida</taxon>
        <taxon>Rhabditina</taxon>
        <taxon>Diplogasteromorpha</taxon>
        <taxon>Diplogasteroidea</taxon>
        <taxon>Neodiplogasteridae</taxon>
        <taxon>Pristionchus</taxon>
    </lineage>
</organism>
<reference evidence="1" key="2">
    <citation type="submission" date="2022-06" db="UniProtKB">
        <authorList>
            <consortium name="EnsemblMetazoa"/>
        </authorList>
    </citation>
    <scope>IDENTIFICATION</scope>
    <source>
        <strain evidence="1">PS312</strain>
    </source>
</reference>
<name>A0A2A6BSX7_PRIPA</name>
<dbReference type="Proteomes" id="UP000005239">
    <property type="component" value="Unassembled WGS sequence"/>
</dbReference>
<gene>
    <name evidence="1" type="primary">WBGene00095066</name>
</gene>
<dbReference type="PANTHER" id="PTHR35014">
    <property type="entry name" value="INFECTION RESPONSE PROTEIN-RELATED"/>
    <property type="match status" value="1"/>
</dbReference>
<evidence type="ECO:0000313" key="2">
    <source>
        <dbReference type="Proteomes" id="UP000005239"/>
    </source>
</evidence>